<dbReference type="InterPro" id="IPR037364">
    <property type="entry name" value="Sec23"/>
</dbReference>
<evidence type="ECO:0000313" key="2">
    <source>
        <dbReference type="EMBL" id="KAK9038382.1"/>
    </source>
</evidence>
<evidence type="ECO:0000313" key="3">
    <source>
        <dbReference type="Proteomes" id="UP001396334"/>
    </source>
</evidence>
<dbReference type="Gene3D" id="2.30.30.380">
    <property type="entry name" value="Zn-finger domain of Sec23/24"/>
    <property type="match status" value="1"/>
</dbReference>
<comment type="subcellular location">
    <subcellularLocation>
        <location evidence="1">Cytoplasmic vesicle</location>
        <location evidence="1">COPII-coated vesicle membrane</location>
        <topology evidence="1">Peripheral membrane protein</topology>
        <orientation evidence="1">Cytoplasmic side</orientation>
    </subcellularLocation>
    <subcellularLocation>
        <location evidence="1">Endoplasmic reticulum membrane</location>
        <topology evidence="1">Peripheral membrane protein</topology>
        <orientation evidence="1">Cytoplasmic side</orientation>
    </subcellularLocation>
</comment>
<proteinExistence type="inferred from homology"/>
<reference evidence="2 3" key="1">
    <citation type="journal article" date="2024" name="G3 (Bethesda)">
        <title>Genome assembly of Hibiscus sabdariffa L. provides insights into metabolisms of medicinal natural products.</title>
        <authorList>
            <person name="Kim T."/>
        </authorList>
    </citation>
    <scope>NUCLEOTIDE SEQUENCE [LARGE SCALE GENOMIC DNA]</scope>
    <source>
        <strain evidence="2">TK-2024</strain>
        <tissue evidence="2">Old leaves</tissue>
    </source>
</reference>
<organism evidence="2 3">
    <name type="scientific">Hibiscus sabdariffa</name>
    <name type="common">roselle</name>
    <dbReference type="NCBI Taxonomy" id="183260"/>
    <lineage>
        <taxon>Eukaryota</taxon>
        <taxon>Viridiplantae</taxon>
        <taxon>Streptophyta</taxon>
        <taxon>Embryophyta</taxon>
        <taxon>Tracheophyta</taxon>
        <taxon>Spermatophyta</taxon>
        <taxon>Magnoliopsida</taxon>
        <taxon>eudicotyledons</taxon>
        <taxon>Gunneridae</taxon>
        <taxon>Pentapetalae</taxon>
        <taxon>rosids</taxon>
        <taxon>malvids</taxon>
        <taxon>Malvales</taxon>
        <taxon>Malvaceae</taxon>
        <taxon>Malvoideae</taxon>
        <taxon>Hibiscus</taxon>
    </lineage>
</organism>
<gene>
    <name evidence="2" type="ORF">V6N11_023256</name>
</gene>
<keyword evidence="1" id="KW-0931">ER-Golgi transport</keyword>
<keyword evidence="1" id="KW-0479">Metal-binding</keyword>
<dbReference type="PANTHER" id="PTHR11141">
    <property type="entry name" value="PROTEIN TRANSPORT PROTEIN SEC23"/>
    <property type="match status" value="1"/>
</dbReference>
<keyword evidence="1" id="KW-0862">Zinc</keyword>
<keyword evidence="1" id="KW-0256">Endoplasmic reticulum</keyword>
<comment type="function">
    <text evidence="1">Component of the coat protein complex II (COPII) which promotes the formation of transport vesicles from the endoplasmic reticulum (ER). The coat has two main functions, the physical deformation of the endoplasmic reticulum membrane into vesicles and the selection of cargo molecules.</text>
</comment>
<keyword evidence="1" id="KW-0472">Membrane</keyword>
<name>A0ABR2TLN7_9ROSI</name>
<dbReference type="Gene3D" id="3.40.50.410">
    <property type="entry name" value="von Willebrand factor, type A domain"/>
    <property type="match status" value="1"/>
</dbReference>
<dbReference type="EMBL" id="JBBPBN010000005">
    <property type="protein sequence ID" value="KAK9038382.1"/>
    <property type="molecule type" value="Genomic_DNA"/>
</dbReference>
<keyword evidence="1" id="KW-0653">Protein transport</keyword>
<protein>
    <recommendedName>
        <fullName evidence="1">Protein transport protein SEC23</fullName>
    </recommendedName>
</protein>
<evidence type="ECO:0000256" key="1">
    <source>
        <dbReference type="RuleBase" id="RU365030"/>
    </source>
</evidence>
<keyword evidence="3" id="KW-1185">Reference proteome</keyword>
<dbReference type="SUPFAM" id="SSF53300">
    <property type="entry name" value="vWA-like"/>
    <property type="match status" value="1"/>
</dbReference>
<keyword evidence="1" id="KW-0963">Cytoplasm</keyword>
<dbReference type="Gene3D" id="2.60.40.1670">
    <property type="entry name" value="beta-sandwich domain of Sec23/24"/>
    <property type="match status" value="1"/>
</dbReference>
<dbReference type="Proteomes" id="UP001396334">
    <property type="component" value="Unassembled WGS sequence"/>
</dbReference>
<sequence>MPCELNPQYAIVQFSLQANVNTSNPSSAPQLQLVFVFVSGTCMIEEKLEFVKSAMKQVIGLLPEHALVGFGSFGTQA</sequence>
<keyword evidence="1" id="KW-0968">Cytoplasmic vesicle</keyword>
<dbReference type="InterPro" id="IPR036465">
    <property type="entry name" value="vWFA_dom_sf"/>
</dbReference>
<dbReference type="PANTHER" id="PTHR11141:SF0">
    <property type="entry name" value="PROTEIN TRANSPORT PROTEIN SEC23"/>
    <property type="match status" value="1"/>
</dbReference>
<comment type="similarity">
    <text evidence="1">Belongs to the SEC23/SEC24 family. SEC23 subfamily.</text>
</comment>
<comment type="caution">
    <text evidence="2">The sequence shown here is derived from an EMBL/GenBank/DDBJ whole genome shotgun (WGS) entry which is preliminary data.</text>
</comment>
<accession>A0ABR2TLN7</accession>
<keyword evidence="1" id="KW-0813">Transport</keyword>